<dbReference type="GO" id="GO:0016614">
    <property type="term" value="F:oxidoreductase activity, acting on CH-OH group of donors"/>
    <property type="evidence" value="ECO:0007669"/>
    <property type="project" value="InterPro"/>
</dbReference>
<keyword evidence="3" id="KW-0285">Flavoprotein</keyword>
<feature type="active site" description="Proton acceptor" evidence="2">
    <location>
        <position position="612"/>
    </location>
</feature>
<proteinExistence type="inferred from homology"/>
<feature type="binding site" evidence="3">
    <location>
        <position position="103"/>
    </location>
    <ligand>
        <name>FAD</name>
        <dbReference type="ChEBI" id="CHEBI:57692"/>
    </ligand>
</feature>
<dbReference type="GO" id="GO:0050660">
    <property type="term" value="F:flavin adenine dinucleotide binding"/>
    <property type="evidence" value="ECO:0007669"/>
    <property type="project" value="InterPro"/>
</dbReference>
<reference evidence="5" key="2">
    <citation type="submission" date="2023-07" db="EMBL/GenBank/DDBJ databases">
        <authorList>
            <consortium name="Lawrence Berkeley National Laboratory"/>
            <person name="Haridas S."/>
            <person name="Hensen N."/>
            <person name="Bonometti L."/>
            <person name="Westerberg I."/>
            <person name="Brannstrom I.O."/>
            <person name="Guillou S."/>
            <person name="Cros-Aarteil S."/>
            <person name="Calhoun S."/>
            <person name="Kuo A."/>
            <person name="Mondo S."/>
            <person name="Pangilinan J."/>
            <person name="Riley R."/>
            <person name="LaButti K."/>
            <person name="Andreopoulos B."/>
            <person name="Lipzen A."/>
            <person name="Chen C."/>
            <person name="Yanf M."/>
            <person name="Daum C."/>
            <person name="Ng V."/>
            <person name="Clum A."/>
            <person name="Steindorff A."/>
            <person name="Ohm R."/>
            <person name="Martin F."/>
            <person name="Silar P."/>
            <person name="Natvig D."/>
            <person name="Lalanne C."/>
            <person name="Gautier V."/>
            <person name="Ament-velasquez S.L."/>
            <person name="Kruys A."/>
            <person name="Hutchinson M.I."/>
            <person name="Powell A.J."/>
            <person name="Barry K."/>
            <person name="Miller A.N."/>
            <person name="Grigoriev I.V."/>
            <person name="Debuchy R."/>
            <person name="Gladieux P."/>
            <person name="Thoren M.H."/>
            <person name="Johannesson H."/>
        </authorList>
    </citation>
    <scope>NUCLEOTIDE SEQUENCE</scope>
    <source>
        <strain evidence="5">FGSC 1904</strain>
    </source>
</reference>
<organism evidence="5 6">
    <name type="scientific">Sordaria brevicollis</name>
    <dbReference type="NCBI Taxonomy" id="83679"/>
    <lineage>
        <taxon>Eukaryota</taxon>
        <taxon>Fungi</taxon>
        <taxon>Dikarya</taxon>
        <taxon>Ascomycota</taxon>
        <taxon>Pezizomycotina</taxon>
        <taxon>Sordariomycetes</taxon>
        <taxon>Sordariomycetidae</taxon>
        <taxon>Sordariales</taxon>
        <taxon>Sordariaceae</taxon>
        <taxon>Sordaria</taxon>
    </lineage>
</organism>
<feature type="active site" description="Proton donor" evidence="2">
    <location>
        <position position="574"/>
    </location>
</feature>
<dbReference type="InterPro" id="IPR036188">
    <property type="entry name" value="FAD/NAD-bd_sf"/>
</dbReference>
<sequence>MWPFTSSYPTVRPDDIHDQTFDYVIVGGGTAGCVLASRLSETPNVSVLLLEKGQICDNFLSRIPLLSQNYEFPFLQSVLRMTQRDPYNGRPTELWAAEALGGTTRINALLWTRGWPGNYISEDVRGWFDDDWTWEKIEPYFKKVEEVVKPRKPQFDLGCIPFVEEAARRVGLPVGQGVNDAGVGPQGCFVMDQTVDGNGQRMSAYKAWLPPHVARERKERLKICVGVVASKLLLSKSETETKARVTGVQLRRGDREYTVKARREVIVCAGAICSPQLLMLSGIGPYGDHKRLGIPLIVEHEILGKYADHLSVPIMMELPRKHTLHCLGNVFVFFWHLLLYVFFGKGLLANGTTSRSIFVCSRAIDKRTMTLRHVDNLNGHHVPDVEIMINPVNCLPAPVNIGNKSLFTWYTTLSQQWSSGHVSLASNDPMADPEISDHHMSYEEERTMRTAVRFTMRLAEEFAKNTGYPHQAKLVVAPGMDLEYLDSLYRPKKGFFQTLWAWARKKRPTEYQRPVPYRRFKHIRPEPGDPYSSAALSKRFPNIEEEKKKRPAWQTVSDEEISDYMDRVVASAQHISSSCRMRWVVNERLKVIGVQNLRVADASVFPRIPSGHTMAPVMMVAERCAEFVKVEWEGKKRD</sequence>
<dbReference type="PIRSF" id="PIRSF000137">
    <property type="entry name" value="Alcohol_oxidase"/>
    <property type="match status" value="1"/>
</dbReference>
<dbReference type="PANTHER" id="PTHR11552">
    <property type="entry name" value="GLUCOSE-METHANOL-CHOLINE GMC OXIDOREDUCTASE"/>
    <property type="match status" value="1"/>
</dbReference>
<comment type="caution">
    <text evidence="5">The sequence shown here is derived from an EMBL/GenBank/DDBJ whole genome shotgun (WGS) entry which is preliminary data.</text>
</comment>
<keyword evidence="6" id="KW-1185">Reference proteome</keyword>
<feature type="domain" description="Glucose-methanol-choline oxidoreductase N-terminal" evidence="4">
    <location>
        <begin position="270"/>
        <end position="284"/>
    </location>
</feature>
<dbReference type="Proteomes" id="UP001281003">
    <property type="component" value="Unassembled WGS sequence"/>
</dbReference>
<dbReference type="Pfam" id="PF00732">
    <property type="entry name" value="GMC_oxred_N"/>
    <property type="match status" value="1"/>
</dbReference>
<dbReference type="SUPFAM" id="SSF51905">
    <property type="entry name" value="FAD/NAD(P)-binding domain"/>
    <property type="match status" value="1"/>
</dbReference>
<dbReference type="Gene3D" id="3.30.560.10">
    <property type="entry name" value="Glucose Oxidase, domain 3"/>
    <property type="match status" value="2"/>
</dbReference>
<dbReference type="PANTHER" id="PTHR11552:SF219">
    <property type="entry name" value="GLUCOSE-METHANOL-CHOLINE OXIDOREDUCTASE N-TERMINAL DOMAIN-CONTAINING PROTEIN"/>
    <property type="match status" value="1"/>
</dbReference>
<evidence type="ECO:0000313" key="6">
    <source>
        <dbReference type="Proteomes" id="UP001281003"/>
    </source>
</evidence>
<dbReference type="Gene3D" id="3.50.50.60">
    <property type="entry name" value="FAD/NAD(P)-binding domain"/>
    <property type="match status" value="2"/>
</dbReference>
<dbReference type="SUPFAM" id="SSF54373">
    <property type="entry name" value="FAD-linked reductases, C-terminal domain"/>
    <property type="match status" value="1"/>
</dbReference>
<dbReference type="Pfam" id="PF05199">
    <property type="entry name" value="GMC_oxred_C"/>
    <property type="match status" value="1"/>
</dbReference>
<comment type="similarity">
    <text evidence="1">Belongs to the GMC oxidoreductase family.</text>
</comment>
<accession>A0AAE0UFI4</accession>
<name>A0AAE0UFI4_SORBR</name>
<evidence type="ECO:0000259" key="4">
    <source>
        <dbReference type="PROSITE" id="PS00624"/>
    </source>
</evidence>
<dbReference type="AlphaFoldDB" id="A0AAE0UFI4"/>
<evidence type="ECO:0000256" key="3">
    <source>
        <dbReference type="PIRSR" id="PIRSR000137-2"/>
    </source>
</evidence>
<evidence type="ECO:0000313" key="5">
    <source>
        <dbReference type="EMBL" id="KAK3402381.1"/>
    </source>
</evidence>
<dbReference type="PROSITE" id="PS00624">
    <property type="entry name" value="GMC_OXRED_2"/>
    <property type="match status" value="1"/>
</dbReference>
<evidence type="ECO:0000256" key="1">
    <source>
        <dbReference type="ARBA" id="ARBA00010790"/>
    </source>
</evidence>
<reference evidence="5" key="1">
    <citation type="journal article" date="2023" name="Mol. Phylogenet. Evol.">
        <title>Genome-scale phylogeny and comparative genomics of the fungal order Sordariales.</title>
        <authorList>
            <person name="Hensen N."/>
            <person name="Bonometti L."/>
            <person name="Westerberg I."/>
            <person name="Brannstrom I.O."/>
            <person name="Guillou S."/>
            <person name="Cros-Aarteil S."/>
            <person name="Calhoun S."/>
            <person name="Haridas S."/>
            <person name="Kuo A."/>
            <person name="Mondo S."/>
            <person name="Pangilinan J."/>
            <person name="Riley R."/>
            <person name="LaButti K."/>
            <person name="Andreopoulos B."/>
            <person name="Lipzen A."/>
            <person name="Chen C."/>
            <person name="Yan M."/>
            <person name="Daum C."/>
            <person name="Ng V."/>
            <person name="Clum A."/>
            <person name="Steindorff A."/>
            <person name="Ohm R.A."/>
            <person name="Martin F."/>
            <person name="Silar P."/>
            <person name="Natvig D.O."/>
            <person name="Lalanne C."/>
            <person name="Gautier V."/>
            <person name="Ament-Velasquez S.L."/>
            <person name="Kruys A."/>
            <person name="Hutchinson M.I."/>
            <person name="Powell A.J."/>
            <person name="Barry K."/>
            <person name="Miller A.N."/>
            <person name="Grigoriev I.V."/>
            <person name="Debuchy R."/>
            <person name="Gladieux P."/>
            <person name="Hiltunen Thoren M."/>
            <person name="Johannesson H."/>
        </authorList>
    </citation>
    <scope>NUCLEOTIDE SEQUENCE</scope>
    <source>
        <strain evidence="5">FGSC 1904</strain>
    </source>
</reference>
<keyword evidence="3" id="KW-0274">FAD</keyword>
<gene>
    <name evidence="5" type="ORF">B0T20DRAFT_370716</name>
</gene>
<dbReference type="EMBL" id="JAUTDP010000002">
    <property type="protein sequence ID" value="KAK3402381.1"/>
    <property type="molecule type" value="Genomic_DNA"/>
</dbReference>
<dbReference type="InterPro" id="IPR007867">
    <property type="entry name" value="GMC_OxRtase_C"/>
</dbReference>
<evidence type="ECO:0000256" key="2">
    <source>
        <dbReference type="PIRSR" id="PIRSR000137-1"/>
    </source>
</evidence>
<dbReference type="InterPro" id="IPR012132">
    <property type="entry name" value="GMC_OxRdtase"/>
</dbReference>
<comment type="cofactor">
    <cofactor evidence="3">
        <name>FAD</name>
        <dbReference type="ChEBI" id="CHEBI:57692"/>
    </cofactor>
</comment>
<dbReference type="InterPro" id="IPR000172">
    <property type="entry name" value="GMC_OxRdtase_N"/>
</dbReference>
<protein>
    <recommendedName>
        <fullName evidence="4">Glucose-methanol-choline oxidoreductase N-terminal domain-containing protein</fullName>
    </recommendedName>
</protein>